<dbReference type="RefSeq" id="WP_285607504.1">
    <property type="nucleotide sequence ID" value="NZ_BSSD01000001.1"/>
</dbReference>
<evidence type="ECO:0000313" key="5">
    <source>
        <dbReference type="EMBL" id="GLW89933.1"/>
    </source>
</evidence>
<dbReference type="Gene3D" id="3.30.300.30">
    <property type="match status" value="1"/>
</dbReference>
<feature type="domain" description="AMP-dependent synthetase/ligase" evidence="3">
    <location>
        <begin position="14"/>
        <end position="377"/>
    </location>
</feature>
<keyword evidence="2" id="KW-0436">Ligase</keyword>
<feature type="domain" description="AMP-binding enzyme C-terminal" evidence="4">
    <location>
        <begin position="426"/>
        <end position="501"/>
    </location>
</feature>
<keyword evidence="6" id="KW-1185">Reference proteome</keyword>
<proteinExistence type="inferred from homology"/>
<dbReference type="Proteomes" id="UP001165042">
    <property type="component" value="Unassembled WGS sequence"/>
</dbReference>
<dbReference type="PANTHER" id="PTHR43767:SF1">
    <property type="entry name" value="NONRIBOSOMAL PEPTIDE SYNTHASE PES1 (EUROFUNG)-RELATED"/>
    <property type="match status" value="1"/>
</dbReference>
<dbReference type="Pfam" id="PF00501">
    <property type="entry name" value="AMP-binding"/>
    <property type="match status" value="1"/>
</dbReference>
<dbReference type="InterPro" id="IPR025110">
    <property type="entry name" value="AMP-bd_C"/>
</dbReference>
<evidence type="ECO:0000256" key="2">
    <source>
        <dbReference type="ARBA" id="ARBA00022598"/>
    </source>
</evidence>
<evidence type="ECO:0000313" key="6">
    <source>
        <dbReference type="Proteomes" id="UP001165042"/>
    </source>
</evidence>
<name>A0A9W6QGC9_9PSEU</name>
<comment type="similarity">
    <text evidence="1">Belongs to the ATP-dependent AMP-binding enzyme family.</text>
</comment>
<dbReference type="Pfam" id="PF13193">
    <property type="entry name" value="AMP-binding_C"/>
    <property type="match status" value="1"/>
</dbReference>
<dbReference type="NCBIfam" id="NF004837">
    <property type="entry name" value="PRK06187.1"/>
    <property type="match status" value="1"/>
</dbReference>
<dbReference type="AlphaFoldDB" id="A0A9W6QGC9"/>
<gene>
    <name evidence="5" type="ORF">Aglo03_07490</name>
</gene>
<dbReference type="Gene3D" id="3.40.50.12780">
    <property type="entry name" value="N-terminal domain of ligase-like"/>
    <property type="match status" value="1"/>
</dbReference>
<dbReference type="FunFam" id="3.30.300.30:FF:000008">
    <property type="entry name" value="2,3-dihydroxybenzoate-AMP ligase"/>
    <property type="match status" value="1"/>
</dbReference>
<comment type="caution">
    <text evidence="5">The sequence shown here is derived from an EMBL/GenBank/DDBJ whole genome shotgun (WGS) entry which is preliminary data.</text>
</comment>
<evidence type="ECO:0000259" key="3">
    <source>
        <dbReference type="Pfam" id="PF00501"/>
    </source>
</evidence>
<evidence type="ECO:0000259" key="4">
    <source>
        <dbReference type="Pfam" id="PF13193"/>
    </source>
</evidence>
<dbReference type="PANTHER" id="PTHR43767">
    <property type="entry name" value="LONG-CHAIN-FATTY-ACID--COA LIGASE"/>
    <property type="match status" value="1"/>
</dbReference>
<dbReference type="InterPro" id="IPR050237">
    <property type="entry name" value="ATP-dep_AMP-bd_enzyme"/>
</dbReference>
<dbReference type="InterPro" id="IPR045851">
    <property type="entry name" value="AMP-bd_C_sf"/>
</dbReference>
<dbReference type="InterPro" id="IPR000873">
    <property type="entry name" value="AMP-dep_synth/lig_dom"/>
</dbReference>
<evidence type="ECO:0000256" key="1">
    <source>
        <dbReference type="ARBA" id="ARBA00006432"/>
    </source>
</evidence>
<dbReference type="EMBL" id="BSSD01000001">
    <property type="protein sequence ID" value="GLW89933.1"/>
    <property type="molecule type" value="Genomic_DNA"/>
</dbReference>
<dbReference type="InterPro" id="IPR042099">
    <property type="entry name" value="ANL_N_sf"/>
</dbReference>
<organism evidence="5 6">
    <name type="scientific">Actinokineospora globicatena</name>
    <dbReference type="NCBI Taxonomy" id="103729"/>
    <lineage>
        <taxon>Bacteria</taxon>
        <taxon>Bacillati</taxon>
        <taxon>Actinomycetota</taxon>
        <taxon>Actinomycetes</taxon>
        <taxon>Pseudonocardiales</taxon>
        <taxon>Pseudonocardiaceae</taxon>
        <taxon>Actinokineospora</taxon>
    </lineage>
</organism>
<accession>A0A9W6QGC9</accession>
<protein>
    <submittedName>
        <fullName evidence="5">Acyl-CoA synthetase</fullName>
    </submittedName>
</protein>
<reference evidence="5" key="1">
    <citation type="submission" date="2023-02" db="EMBL/GenBank/DDBJ databases">
        <title>Actinokineospora globicatena NBRC 15670.</title>
        <authorList>
            <person name="Ichikawa N."/>
            <person name="Sato H."/>
            <person name="Tonouchi N."/>
        </authorList>
    </citation>
    <scope>NUCLEOTIDE SEQUENCE</scope>
    <source>
        <strain evidence="5">NBRC 15670</strain>
    </source>
</reference>
<dbReference type="SUPFAM" id="SSF56801">
    <property type="entry name" value="Acetyl-CoA synthetase-like"/>
    <property type="match status" value="1"/>
</dbReference>
<sequence>MQRPDLITEITGYQAATRPDQVAITCAGTDVTYRDLHLGSNRTANALRAANLAPGARVAYLGKESVHYYDIAFGTAKSEAVLVPVNWRLTPAEVEHILRDAQVELVFAERELVDTVERLRAGLPKLATIVELDTATERGAGFELWRGGQSTVCALPDITPDTPFAQVYTSGTTGLPKGVVLPHRSFFTLRDVLETHAVDWFDLRPDDVSLIGLPGLNTAGLSWSMQGFTAGVTNVAMRMFVSQEAVDLVHRLGVTTTFVAPTMLAMMFAEPNASRAAFGSLRRVVYGGSPISETLLLQCLDMIPGELLQAYSSTEAGNVVTVLPAVDHVVGSRLLASAGKPSPDVEVRVVDADGNPLPDGEQGQVCVRSPALMLGYFNQPEATAKVLRDGWLRMGDVGYLDRGYLYLLDRVDDTIIVAGQNVYPVEVENVLAAHPAVADVAVVGVPHPRWGESVQAFVVVRPGERVTARDLLLFVRGSLADFKVPTGYEFVDSLPRNPMGKVLRRSLRTALTPERS</sequence>
<dbReference type="GO" id="GO:0016878">
    <property type="term" value="F:acid-thiol ligase activity"/>
    <property type="evidence" value="ECO:0007669"/>
    <property type="project" value="UniProtKB-ARBA"/>
</dbReference>